<dbReference type="AlphaFoldDB" id="A0A7W5GAD1"/>
<dbReference type="SMART" id="SM00342">
    <property type="entry name" value="HTH_ARAC"/>
    <property type="match status" value="1"/>
</dbReference>
<sequence length="538" mass="60816">MKALIVDDEARVRKAVRLLVDWELHGIDEIEEAGGGFEAIQMMRLGRPAIVIMDMMMPEGSGVDLMAAVNEFAGTVKFIVVSGRGDFDFVREAVRHGGIDYLLKPIEPEAINAAVAKAAKQWLLEEQERNDRQKQSMRLNEFKPVYGEKLLTGLINEPSTATIVLRRLHEEGLVPEGTRTARMALLQVDASDKQLHERFAWDSDLLHYAIINICNEFLVARQNGVAFRHWGAATEIVIVVWGNGENLLGILQEINEGLFVTLQRRMHMGLGSPGHFPDAMPMHYEEALSALHRRNALDANDYTHSSTETAAVKRMTFTDCEEEWKVAALSGIEGQLTAVSGRWLEAARLSGYLSPQMLEEYKTDVLQFCVRLLRDAPGRQAVEENGLLSTEELSEHSPYAHASALSIQAWRDWSYELLLRLSQAIAQRQAQEKAKMSDIAAFIEQQYQTELSLQDIAKRFFVSREYVSRRFKQEYGINITDYITGIRIDKAKLLMVNPNLRVAKIAEMVGFHDEKYFSKVFKKQEGVSPKAYRAGLTI</sequence>
<dbReference type="CDD" id="cd17536">
    <property type="entry name" value="REC_YesN-like"/>
    <property type="match status" value="1"/>
</dbReference>
<dbReference type="InterPro" id="IPR020449">
    <property type="entry name" value="Tscrpt_reg_AraC-type_HTH"/>
</dbReference>
<keyword evidence="2" id="KW-0238">DNA-binding</keyword>
<organism evidence="7 8">
    <name type="scientific">Paenibacillus endophyticus</name>
    <dbReference type="NCBI Taxonomy" id="1294268"/>
    <lineage>
        <taxon>Bacteria</taxon>
        <taxon>Bacillati</taxon>
        <taxon>Bacillota</taxon>
        <taxon>Bacilli</taxon>
        <taxon>Bacillales</taxon>
        <taxon>Paenibacillaceae</taxon>
        <taxon>Paenibacillus</taxon>
    </lineage>
</organism>
<evidence type="ECO:0000256" key="1">
    <source>
        <dbReference type="ARBA" id="ARBA00023015"/>
    </source>
</evidence>
<dbReference type="Pfam" id="PF12833">
    <property type="entry name" value="HTH_18"/>
    <property type="match status" value="1"/>
</dbReference>
<keyword evidence="1" id="KW-0805">Transcription regulation</keyword>
<dbReference type="Gene3D" id="3.40.50.2300">
    <property type="match status" value="1"/>
</dbReference>
<evidence type="ECO:0000259" key="5">
    <source>
        <dbReference type="PROSITE" id="PS01124"/>
    </source>
</evidence>
<keyword evidence="8" id="KW-1185">Reference proteome</keyword>
<dbReference type="Pfam" id="PF00072">
    <property type="entry name" value="Response_reg"/>
    <property type="match status" value="1"/>
</dbReference>
<dbReference type="GO" id="GO:0003700">
    <property type="term" value="F:DNA-binding transcription factor activity"/>
    <property type="evidence" value="ECO:0007669"/>
    <property type="project" value="InterPro"/>
</dbReference>
<evidence type="ECO:0000256" key="4">
    <source>
        <dbReference type="PROSITE-ProRule" id="PRU00169"/>
    </source>
</evidence>
<dbReference type="RefSeq" id="WP_183562798.1">
    <property type="nucleotide sequence ID" value="NZ_CBCSLB010000006.1"/>
</dbReference>
<evidence type="ECO:0000259" key="6">
    <source>
        <dbReference type="PROSITE" id="PS50110"/>
    </source>
</evidence>
<dbReference type="PANTHER" id="PTHR43280:SF2">
    <property type="entry name" value="HTH-TYPE TRANSCRIPTIONAL REGULATOR EXSA"/>
    <property type="match status" value="1"/>
</dbReference>
<comment type="caution">
    <text evidence="7">The sequence shown here is derived from an EMBL/GenBank/DDBJ whole genome shotgun (WGS) entry which is preliminary data.</text>
</comment>
<dbReference type="PRINTS" id="PR00032">
    <property type="entry name" value="HTHARAC"/>
</dbReference>
<dbReference type="PROSITE" id="PS50110">
    <property type="entry name" value="RESPONSE_REGULATORY"/>
    <property type="match status" value="1"/>
</dbReference>
<dbReference type="InterPro" id="IPR011006">
    <property type="entry name" value="CheY-like_superfamily"/>
</dbReference>
<dbReference type="InterPro" id="IPR018060">
    <property type="entry name" value="HTH_AraC"/>
</dbReference>
<dbReference type="Gene3D" id="1.10.10.60">
    <property type="entry name" value="Homeodomain-like"/>
    <property type="match status" value="2"/>
</dbReference>
<dbReference type="InterPro" id="IPR009057">
    <property type="entry name" value="Homeodomain-like_sf"/>
</dbReference>
<feature type="domain" description="HTH araC/xylS-type" evidence="5">
    <location>
        <begin position="437"/>
        <end position="535"/>
    </location>
</feature>
<name>A0A7W5GAD1_9BACL</name>
<accession>A0A7W5GAD1</accession>
<keyword evidence="4" id="KW-0597">Phosphoprotein</keyword>
<dbReference type="SUPFAM" id="SSF46689">
    <property type="entry name" value="Homeodomain-like"/>
    <property type="match status" value="2"/>
</dbReference>
<evidence type="ECO:0000313" key="8">
    <source>
        <dbReference type="Proteomes" id="UP000518605"/>
    </source>
</evidence>
<feature type="domain" description="Response regulatory" evidence="6">
    <location>
        <begin position="2"/>
        <end position="119"/>
    </location>
</feature>
<dbReference type="InterPro" id="IPR018062">
    <property type="entry name" value="HTH_AraC-typ_CS"/>
</dbReference>
<proteinExistence type="predicted"/>
<dbReference type="PROSITE" id="PS01124">
    <property type="entry name" value="HTH_ARAC_FAMILY_2"/>
    <property type="match status" value="1"/>
</dbReference>
<feature type="modified residue" description="4-aspartylphosphate" evidence="4">
    <location>
        <position position="54"/>
    </location>
</feature>
<gene>
    <name evidence="7" type="ORF">FHS16_002708</name>
</gene>
<dbReference type="SUPFAM" id="SSF52172">
    <property type="entry name" value="CheY-like"/>
    <property type="match status" value="1"/>
</dbReference>
<evidence type="ECO:0000313" key="7">
    <source>
        <dbReference type="EMBL" id="MBB3152651.1"/>
    </source>
</evidence>
<dbReference type="Proteomes" id="UP000518605">
    <property type="component" value="Unassembled WGS sequence"/>
</dbReference>
<reference evidence="7 8" key="1">
    <citation type="submission" date="2020-08" db="EMBL/GenBank/DDBJ databases">
        <title>Genomic Encyclopedia of Type Strains, Phase III (KMG-III): the genomes of soil and plant-associated and newly described type strains.</title>
        <authorList>
            <person name="Whitman W."/>
        </authorList>
    </citation>
    <scope>NUCLEOTIDE SEQUENCE [LARGE SCALE GENOMIC DNA]</scope>
    <source>
        <strain evidence="7 8">CECT 8234</strain>
    </source>
</reference>
<evidence type="ECO:0000256" key="3">
    <source>
        <dbReference type="ARBA" id="ARBA00023163"/>
    </source>
</evidence>
<dbReference type="InterPro" id="IPR001789">
    <property type="entry name" value="Sig_transdc_resp-reg_receiver"/>
</dbReference>
<dbReference type="GO" id="GO:0000160">
    <property type="term" value="P:phosphorelay signal transduction system"/>
    <property type="evidence" value="ECO:0007669"/>
    <property type="project" value="InterPro"/>
</dbReference>
<dbReference type="GO" id="GO:0043565">
    <property type="term" value="F:sequence-specific DNA binding"/>
    <property type="evidence" value="ECO:0007669"/>
    <property type="project" value="InterPro"/>
</dbReference>
<protein>
    <submittedName>
        <fullName evidence="7">Two-component system response regulator YesN</fullName>
    </submittedName>
</protein>
<dbReference type="EMBL" id="JACHXW010000007">
    <property type="protein sequence ID" value="MBB3152651.1"/>
    <property type="molecule type" value="Genomic_DNA"/>
</dbReference>
<evidence type="ECO:0000256" key="2">
    <source>
        <dbReference type="ARBA" id="ARBA00023125"/>
    </source>
</evidence>
<dbReference type="SMART" id="SM00448">
    <property type="entry name" value="REC"/>
    <property type="match status" value="1"/>
</dbReference>
<dbReference type="PROSITE" id="PS00041">
    <property type="entry name" value="HTH_ARAC_FAMILY_1"/>
    <property type="match status" value="1"/>
</dbReference>
<dbReference type="PANTHER" id="PTHR43280">
    <property type="entry name" value="ARAC-FAMILY TRANSCRIPTIONAL REGULATOR"/>
    <property type="match status" value="1"/>
</dbReference>
<keyword evidence="3" id="KW-0804">Transcription</keyword>